<name>A0ABW3WET6_9RHOO</name>
<dbReference type="Pfam" id="PF00669">
    <property type="entry name" value="Flagellin_N"/>
    <property type="match status" value="1"/>
</dbReference>
<evidence type="ECO:0000259" key="5">
    <source>
        <dbReference type="Pfam" id="PF00700"/>
    </source>
</evidence>
<dbReference type="InterPro" id="IPR046358">
    <property type="entry name" value="Flagellin_C"/>
</dbReference>
<dbReference type="Gene3D" id="2.30.220.10">
    <property type="entry name" value="f41 fragment of flagellin, C-terminal domain"/>
    <property type="match status" value="1"/>
</dbReference>
<keyword evidence="3" id="KW-0964">Secreted</keyword>
<dbReference type="Pfam" id="PF00700">
    <property type="entry name" value="Flagellin_C"/>
    <property type="match status" value="1"/>
</dbReference>
<comment type="similarity">
    <text evidence="1 3">Belongs to the bacterial flagellin family.</text>
</comment>
<dbReference type="PANTHER" id="PTHR42792">
    <property type="entry name" value="FLAGELLIN"/>
    <property type="match status" value="1"/>
</dbReference>
<evidence type="ECO:0000259" key="4">
    <source>
        <dbReference type="Pfam" id="PF00669"/>
    </source>
</evidence>
<keyword evidence="2 3" id="KW-0975">Bacterial flagellum</keyword>
<dbReference type="InterPro" id="IPR042187">
    <property type="entry name" value="Flagellin_C_sub2"/>
</dbReference>
<dbReference type="Gene3D" id="1.20.1330.10">
    <property type="entry name" value="f41 fragment of flagellin, N-terminal domain"/>
    <property type="match status" value="1"/>
</dbReference>
<organism evidence="6 7">
    <name type="scientific">Thauera mechernichensis</name>
    <dbReference type="NCBI Taxonomy" id="82788"/>
    <lineage>
        <taxon>Bacteria</taxon>
        <taxon>Pseudomonadati</taxon>
        <taxon>Pseudomonadota</taxon>
        <taxon>Betaproteobacteria</taxon>
        <taxon>Rhodocyclales</taxon>
        <taxon>Zoogloeaceae</taxon>
        <taxon>Thauera</taxon>
    </lineage>
</organism>
<dbReference type="InterPro" id="IPR001029">
    <property type="entry name" value="Flagellin_N"/>
</dbReference>
<evidence type="ECO:0000313" key="6">
    <source>
        <dbReference type="EMBL" id="MFD1264207.1"/>
    </source>
</evidence>
<keyword evidence="6" id="KW-0969">Cilium</keyword>
<keyword evidence="7" id="KW-1185">Reference proteome</keyword>
<evidence type="ECO:0000313" key="7">
    <source>
        <dbReference type="Proteomes" id="UP001597158"/>
    </source>
</evidence>
<gene>
    <name evidence="6" type="ORF">ACFQ4M_11480</name>
</gene>
<keyword evidence="6" id="KW-0966">Cell projection</keyword>
<keyword evidence="6" id="KW-0282">Flagellum</keyword>
<proteinExistence type="inferred from homology"/>
<dbReference type="RefSeq" id="WP_277831041.1">
    <property type="nucleotide sequence ID" value="NZ_JARQZE010000002.1"/>
</dbReference>
<dbReference type="Proteomes" id="UP001597158">
    <property type="component" value="Unassembled WGS sequence"/>
</dbReference>
<dbReference type="Gene3D" id="6.10.280.190">
    <property type="match status" value="1"/>
</dbReference>
<protein>
    <recommendedName>
        <fullName evidence="3">Flagellin</fullName>
    </recommendedName>
</protein>
<dbReference type="InterPro" id="IPR001492">
    <property type="entry name" value="Flagellin"/>
</dbReference>
<comment type="subcellular location">
    <subcellularLocation>
        <location evidence="3">Secreted</location>
    </subcellularLocation>
    <subcellularLocation>
        <location evidence="3">Bacterial flagellum</location>
    </subcellularLocation>
</comment>
<comment type="caution">
    <text evidence="6">The sequence shown here is derived from an EMBL/GenBank/DDBJ whole genome shotgun (WGS) entry which is preliminary data.</text>
</comment>
<feature type="domain" description="Flagellin C-terminal" evidence="5">
    <location>
        <begin position="406"/>
        <end position="491"/>
    </location>
</feature>
<evidence type="ECO:0000256" key="1">
    <source>
        <dbReference type="ARBA" id="ARBA00005709"/>
    </source>
</evidence>
<reference evidence="7" key="1">
    <citation type="journal article" date="2019" name="Int. J. Syst. Evol. Microbiol.">
        <title>The Global Catalogue of Microorganisms (GCM) 10K type strain sequencing project: providing services to taxonomists for standard genome sequencing and annotation.</title>
        <authorList>
            <consortium name="The Broad Institute Genomics Platform"/>
            <consortium name="The Broad Institute Genome Sequencing Center for Infectious Disease"/>
            <person name="Wu L."/>
            <person name="Ma J."/>
        </authorList>
    </citation>
    <scope>NUCLEOTIDE SEQUENCE [LARGE SCALE GENOMIC DNA]</scope>
    <source>
        <strain evidence="7">CCUG 48884</strain>
    </source>
</reference>
<sequence length="493" mass="50066">MAQVINTNIASLNAQRNLNTSAGSLATSLQRLSSGLRINSAKDDAAGLAISERMTSQIRGQDQARRNANDGISLAQTAEGALQSAGDILQRVRELAVQSANATNSASDRQALNAEVNQLTSELDRIAKSTEFNGRKLLDGSFSTATFQIGANAGQTIQATTANFSTNQYGGYRIGSQVAANIGAKGDLTPGSTAFALGSSAAAANRVAGGTVTISGAAGTAAVTIGPGASAKNAAELINAESGTTGVTASARTEFDIDFSAPNTSYKFDITSNNAAPLTISFTIGAEDNDGLAAAINAFNDVSAKTGVSARVNDTGDGITLLNAAGENITIANAASGSATATIGGTSTGAGASAIGTGQLILDSDRSFSIEAPNTTDFFNNTTAASQLQAVSNLDVSSVESSQRTLAMVDAALSAINGQRAKFGALQSRFESTIANLQISSENLSASRSRIRDTDFASETANLTRAQILQQAGTAMLSQANALPQQVLSLLQG</sequence>
<dbReference type="PANTHER" id="PTHR42792:SF2">
    <property type="entry name" value="FLAGELLIN"/>
    <property type="match status" value="1"/>
</dbReference>
<feature type="domain" description="Flagellin N-terminal" evidence="4">
    <location>
        <begin position="5"/>
        <end position="142"/>
    </location>
</feature>
<evidence type="ECO:0000256" key="2">
    <source>
        <dbReference type="ARBA" id="ARBA00023143"/>
    </source>
</evidence>
<dbReference type="EMBL" id="JBHTMC010000024">
    <property type="protein sequence ID" value="MFD1264207.1"/>
    <property type="molecule type" value="Genomic_DNA"/>
</dbReference>
<dbReference type="Gene3D" id="6.10.10.10">
    <property type="entry name" value="Flagellar export chaperone, C-terminal domain"/>
    <property type="match status" value="1"/>
</dbReference>
<dbReference type="Gene3D" id="2.170.280.10">
    <property type="entry name" value="f41 fragment of flagellin, middle domain"/>
    <property type="match status" value="1"/>
</dbReference>
<dbReference type="PRINTS" id="PR00207">
    <property type="entry name" value="FLAGELLIN"/>
</dbReference>
<comment type="function">
    <text evidence="3">Flagellin is the subunit protein which polymerizes to form the filaments of bacterial flagella.</text>
</comment>
<accession>A0ABW3WET6</accession>
<evidence type="ECO:0000256" key="3">
    <source>
        <dbReference type="RuleBase" id="RU362073"/>
    </source>
</evidence>
<dbReference type="SUPFAM" id="SSF64518">
    <property type="entry name" value="Phase 1 flagellin"/>
    <property type="match status" value="1"/>
</dbReference>